<name>A0A117J4R1_TRASO</name>
<sequence>MAGIALIAASASSAVLAGLLVVSGTGGHVQGAALGAGLERCFASAREAIRGIPAVRQARERERLARRRSACLREMPTLIDVLTLGLSAGLSFDASLSLYCDRYQTELSQAFSEAMLSWRMGVTSREEALEAMACELGVDALARFATVVGESLDFGSPLASALEVQAKAIRDEQRAQVEEEIEKAPVKMLVPLGVLVVPAMLLAILGPLLASAASFGR</sequence>
<comment type="subcellular location">
    <subcellularLocation>
        <location evidence="1">Cell membrane</location>
        <topology evidence="1">Multi-pass membrane protein</topology>
    </subcellularLocation>
</comment>
<dbReference type="EMBL" id="LOJF01000001">
    <property type="protein sequence ID" value="KUH59279.1"/>
    <property type="molecule type" value="Genomic_DNA"/>
</dbReference>
<dbReference type="InterPro" id="IPR018076">
    <property type="entry name" value="T2SS_GspF_dom"/>
</dbReference>
<dbReference type="RefSeq" id="WP_059053406.1">
    <property type="nucleotide sequence ID" value="NZ_LOJF01000001.1"/>
</dbReference>
<proteinExistence type="predicted"/>
<keyword evidence="9" id="KW-1185">Reference proteome</keyword>
<accession>A0A117J4R1</accession>
<evidence type="ECO:0000313" key="9">
    <source>
        <dbReference type="Proteomes" id="UP000054078"/>
    </source>
</evidence>
<dbReference type="Proteomes" id="UP000054078">
    <property type="component" value="Unassembled WGS sequence"/>
</dbReference>
<reference evidence="8 9" key="1">
    <citation type="submission" date="2015-12" db="EMBL/GenBank/DDBJ databases">
        <title>Draft Genome Sequence of Olsenella scatoligenes SK9K4T; a Producer of 3-Methylindole- (skatole) and 4-Methylphenol- (p-cresol) Isolated from Pig Feces.</title>
        <authorList>
            <person name="Li X."/>
            <person name="Borg B."/>
            <person name="Canibe N."/>
        </authorList>
    </citation>
    <scope>NUCLEOTIDE SEQUENCE [LARGE SCALE GENOMIC DNA]</scope>
    <source>
        <strain evidence="8 9">SK9K4</strain>
    </source>
</reference>
<evidence type="ECO:0000256" key="5">
    <source>
        <dbReference type="ARBA" id="ARBA00023136"/>
    </source>
</evidence>
<keyword evidence="5 6" id="KW-0472">Membrane</keyword>
<feature type="transmembrane region" description="Helical" evidence="6">
    <location>
        <begin position="188"/>
        <end position="210"/>
    </location>
</feature>
<evidence type="ECO:0000313" key="8">
    <source>
        <dbReference type="EMBL" id="KUH59279.1"/>
    </source>
</evidence>
<dbReference type="STRING" id="1299998.AUL39_02820"/>
<evidence type="ECO:0000256" key="2">
    <source>
        <dbReference type="ARBA" id="ARBA00022475"/>
    </source>
</evidence>
<keyword evidence="3 6" id="KW-0812">Transmembrane</keyword>
<feature type="domain" description="Type II secretion system protein GspF" evidence="7">
    <location>
        <begin position="79"/>
        <end position="205"/>
    </location>
</feature>
<dbReference type="OrthoDB" id="3186511at2"/>
<dbReference type="GO" id="GO:0005886">
    <property type="term" value="C:plasma membrane"/>
    <property type="evidence" value="ECO:0007669"/>
    <property type="project" value="UniProtKB-SubCell"/>
</dbReference>
<organism evidence="8 9">
    <name type="scientific">Tractidigestivibacter scatoligenes</name>
    <name type="common">Olsenella scatoligenes</name>
    <dbReference type="NCBI Taxonomy" id="1299998"/>
    <lineage>
        <taxon>Bacteria</taxon>
        <taxon>Bacillati</taxon>
        <taxon>Actinomycetota</taxon>
        <taxon>Coriobacteriia</taxon>
        <taxon>Coriobacteriales</taxon>
        <taxon>Atopobiaceae</taxon>
        <taxon>Tractidigestivibacter</taxon>
    </lineage>
</organism>
<keyword evidence="2" id="KW-1003">Cell membrane</keyword>
<dbReference type="Pfam" id="PF00482">
    <property type="entry name" value="T2SSF"/>
    <property type="match status" value="1"/>
</dbReference>
<keyword evidence="4 6" id="KW-1133">Transmembrane helix</keyword>
<evidence type="ECO:0000259" key="7">
    <source>
        <dbReference type="Pfam" id="PF00482"/>
    </source>
</evidence>
<protein>
    <recommendedName>
        <fullName evidence="7">Type II secretion system protein GspF domain-containing protein</fullName>
    </recommendedName>
</protein>
<comment type="caution">
    <text evidence="8">The sequence shown here is derived from an EMBL/GenBank/DDBJ whole genome shotgun (WGS) entry which is preliminary data.</text>
</comment>
<evidence type="ECO:0000256" key="4">
    <source>
        <dbReference type="ARBA" id="ARBA00022989"/>
    </source>
</evidence>
<dbReference type="PANTHER" id="PTHR35007:SF2">
    <property type="entry name" value="PILUS ASSEMBLE PROTEIN"/>
    <property type="match status" value="1"/>
</dbReference>
<gene>
    <name evidence="8" type="ORF">AUL39_02820</name>
</gene>
<dbReference type="PANTHER" id="PTHR35007">
    <property type="entry name" value="INTEGRAL MEMBRANE PROTEIN-RELATED"/>
    <property type="match status" value="1"/>
</dbReference>
<evidence type="ECO:0000256" key="1">
    <source>
        <dbReference type="ARBA" id="ARBA00004651"/>
    </source>
</evidence>
<evidence type="ECO:0000256" key="6">
    <source>
        <dbReference type="SAM" id="Phobius"/>
    </source>
</evidence>
<evidence type="ECO:0000256" key="3">
    <source>
        <dbReference type="ARBA" id="ARBA00022692"/>
    </source>
</evidence>
<dbReference type="AlphaFoldDB" id="A0A117J4R1"/>